<evidence type="ECO:0000256" key="1">
    <source>
        <dbReference type="ARBA" id="ARBA00004651"/>
    </source>
</evidence>
<keyword evidence="3" id="KW-1003">Cell membrane</keyword>
<feature type="transmembrane region" description="Helical" evidence="7">
    <location>
        <begin position="338"/>
        <end position="363"/>
    </location>
</feature>
<feature type="transmembrane region" description="Helical" evidence="7">
    <location>
        <begin position="515"/>
        <end position="540"/>
    </location>
</feature>
<evidence type="ECO:0000256" key="4">
    <source>
        <dbReference type="ARBA" id="ARBA00022692"/>
    </source>
</evidence>
<evidence type="ECO:0000259" key="9">
    <source>
        <dbReference type="Pfam" id="PF12704"/>
    </source>
</evidence>
<keyword evidence="4 7" id="KW-0812">Transmembrane</keyword>
<dbReference type="EMBL" id="JACRIW010000121">
    <property type="protein sequence ID" value="MBI5171140.1"/>
    <property type="molecule type" value="Genomic_DNA"/>
</dbReference>
<dbReference type="Pfam" id="PF12704">
    <property type="entry name" value="MacB_PCD"/>
    <property type="match status" value="2"/>
</dbReference>
<dbReference type="GO" id="GO:0044874">
    <property type="term" value="P:lipoprotein localization to outer membrane"/>
    <property type="evidence" value="ECO:0007669"/>
    <property type="project" value="TreeGrafter"/>
</dbReference>
<feature type="domain" description="MacB-like periplasmic core" evidence="9">
    <location>
        <begin position="19"/>
        <end position="264"/>
    </location>
</feature>
<feature type="transmembrane region" description="Helical" evidence="7">
    <location>
        <begin position="463"/>
        <end position="494"/>
    </location>
</feature>
<accession>A0A933SH01</accession>
<dbReference type="InterPro" id="IPR051447">
    <property type="entry name" value="Lipoprotein-release_system"/>
</dbReference>
<evidence type="ECO:0000256" key="6">
    <source>
        <dbReference type="ARBA" id="ARBA00023136"/>
    </source>
</evidence>
<name>A0A933SH01_UNCEI</name>
<feature type="transmembrane region" description="Helical" evidence="7">
    <location>
        <begin position="434"/>
        <end position="457"/>
    </location>
</feature>
<dbReference type="Proteomes" id="UP000696931">
    <property type="component" value="Unassembled WGS sequence"/>
</dbReference>
<dbReference type="InterPro" id="IPR025857">
    <property type="entry name" value="MacB_PCD"/>
</dbReference>
<sequence>MTITRWLALRPLLRSPGRTLASVLGVALGVAVFVAIRLASGSALAAFSDTVDAVTGRANLQVVARGDGFDETLYTRVRAVPGVQAAAPVVQVTALARPGGFRPAARPDAAPDAGGDTGPRYDETLLVLGLDAFVEAPFFRMELASGERGERGAGSLSATGGEAAAAGLRLLAEPRTIAITRTLASRHGLRVDDSLTVLASGVPTPMTIAAVIESEALQQAMGGNVVITDIATAQEVFGREGRLDRVDLLVAPERRDSVRAELARLLPPTAAAELPQGRTKQVENMVRAFALNLTALSFIAVFVSTFLIFNTMAMSVVRRRRDIGVLRALGMTRGAVARLWLSEAAAIGVLGSALGLVLGTLLARGALRVVGRTLTDLYLVQQTDSLRLDPFTLAVGASLGLFATLGSALLPALEAGATAPGATLRQGQRIESQPLPLTALGVAAAVSLALMVASALWSMQSHVAWGGFAAAFFAIVGFSLLAPGATLAMSSLAAPRAGRLGGIEAALGARALREAVARASTVVAALTVAVGMLVALHVMVGSFRRTVDTWITQTIKGDLYVEPVGHRTSGSATVLPPDLVQGAREIPGVAAVDTYRATPITMNGLLAFAIGIDLRVQRDFGRLSFTSGEDARTVLGRALEGGGVIVSESFAHRHRVKQGDVIALPAAGGAAQVRVEGVLFDYSTDAGAVLMDAATYARLWNDDRTESLALYVKPGASADSVRAAFVALCGPERLMHVTPNAGLRRRVLAVFDQTFQVTWALQGIAVLVAVLGVVSTLTALVLQRGREIGMLRANGATRAQVRRMVLVESGLLGLTGALLGCVAGVALAVLLVQVINKQFFGWTVRFQLEPGIMLQAVALMVVVSALAGLFPAQLAAGRAAAEAMREE</sequence>
<comment type="subcellular location">
    <subcellularLocation>
        <location evidence="1">Cell membrane</location>
        <topology evidence="1">Multi-pass membrane protein</topology>
    </subcellularLocation>
</comment>
<feature type="transmembrane region" description="Helical" evidence="7">
    <location>
        <begin position="759"/>
        <end position="782"/>
    </location>
</feature>
<protein>
    <submittedName>
        <fullName evidence="10">FtsX-like permease family protein</fullName>
    </submittedName>
</protein>
<feature type="domain" description="ABC3 transporter permease C-terminal" evidence="8">
    <location>
        <begin position="763"/>
        <end position="875"/>
    </location>
</feature>
<keyword evidence="5 7" id="KW-1133">Transmembrane helix</keyword>
<evidence type="ECO:0000256" key="7">
    <source>
        <dbReference type="SAM" id="Phobius"/>
    </source>
</evidence>
<feature type="transmembrane region" description="Helical" evidence="7">
    <location>
        <begin position="289"/>
        <end position="317"/>
    </location>
</feature>
<proteinExistence type="inferred from homology"/>
<comment type="caution">
    <text evidence="10">The sequence shown here is derived from an EMBL/GenBank/DDBJ whole genome shotgun (WGS) entry which is preliminary data.</text>
</comment>
<feature type="transmembrane region" description="Helical" evidence="7">
    <location>
        <begin position="811"/>
        <end position="832"/>
    </location>
</feature>
<feature type="transmembrane region" description="Helical" evidence="7">
    <location>
        <begin position="852"/>
        <end position="876"/>
    </location>
</feature>
<dbReference type="PANTHER" id="PTHR30489">
    <property type="entry name" value="LIPOPROTEIN-RELEASING SYSTEM TRANSMEMBRANE PROTEIN LOLE"/>
    <property type="match status" value="1"/>
</dbReference>
<dbReference type="AlphaFoldDB" id="A0A933SH01"/>
<feature type="domain" description="MacB-like periplasmic core" evidence="9">
    <location>
        <begin position="523"/>
        <end position="726"/>
    </location>
</feature>
<dbReference type="GO" id="GO:0098797">
    <property type="term" value="C:plasma membrane protein complex"/>
    <property type="evidence" value="ECO:0007669"/>
    <property type="project" value="TreeGrafter"/>
</dbReference>
<organism evidence="10 11">
    <name type="scientific">Eiseniibacteriota bacterium</name>
    <dbReference type="NCBI Taxonomy" id="2212470"/>
    <lineage>
        <taxon>Bacteria</taxon>
        <taxon>Candidatus Eiseniibacteriota</taxon>
    </lineage>
</organism>
<evidence type="ECO:0000313" key="11">
    <source>
        <dbReference type="Proteomes" id="UP000696931"/>
    </source>
</evidence>
<evidence type="ECO:0000259" key="8">
    <source>
        <dbReference type="Pfam" id="PF02687"/>
    </source>
</evidence>
<keyword evidence="6 7" id="KW-0472">Membrane</keyword>
<evidence type="ECO:0000256" key="3">
    <source>
        <dbReference type="ARBA" id="ARBA00022475"/>
    </source>
</evidence>
<evidence type="ECO:0000256" key="5">
    <source>
        <dbReference type="ARBA" id="ARBA00022989"/>
    </source>
</evidence>
<dbReference type="InterPro" id="IPR003838">
    <property type="entry name" value="ABC3_permease_C"/>
</dbReference>
<dbReference type="PANTHER" id="PTHR30489:SF0">
    <property type="entry name" value="LIPOPROTEIN-RELEASING SYSTEM TRANSMEMBRANE PROTEIN LOLE"/>
    <property type="match status" value="1"/>
</dbReference>
<evidence type="ECO:0000313" key="10">
    <source>
        <dbReference type="EMBL" id="MBI5171140.1"/>
    </source>
</evidence>
<dbReference type="Pfam" id="PF02687">
    <property type="entry name" value="FtsX"/>
    <property type="match status" value="2"/>
</dbReference>
<reference evidence="10" key="1">
    <citation type="submission" date="2020-07" db="EMBL/GenBank/DDBJ databases">
        <title>Huge and variable diversity of episymbiotic CPR bacteria and DPANN archaea in groundwater ecosystems.</title>
        <authorList>
            <person name="He C.Y."/>
            <person name="Keren R."/>
            <person name="Whittaker M."/>
            <person name="Farag I.F."/>
            <person name="Doudna J."/>
            <person name="Cate J.H.D."/>
            <person name="Banfield J.F."/>
        </authorList>
    </citation>
    <scope>NUCLEOTIDE SEQUENCE</scope>
    <source>
        <strain evidence="10">NC_groundwater_1813_Pr3_B-0.1um_71_17</strain>
    </source>
</reference>
<feature type="domain" description="ABC3 transporter permease C-terminal" evidence="8">
    <location>
        <begin position="296"/>
        <end position="415"/>
    </location>
</feature>
<gene>
    <name evidence="10" type="ORF">HZA61_16760</name>
</gene>
<evidence type="ECO:0000256" key="2">
    <source>
        <dbReference type="ARBA" id="ARBA00005236"/>
    </source>
</evidence>
<comment type="similarity">
    <text evidence="2">Belongs to the ABC-4 integral membrane protein family. LolC/E subfamily.</text>
</comment>
<feature type="transmembrane region" description="Helical" evidence="7">
    <location>
        <begin position="391"/>
        <end position="413"/>
    </location>
</feature>